<evidence type="ECO:0000256" key="9">
    <source>
        <dbReference type="ARBA" id="ARBA00022803"/>
    </source>
</evidence>
<evidence type="ECO:0000256" key="7">
    <source>
        <dbReference type="ARBA" id="ARBA00022737"/>
    </source>
</evidence>
<comment type="catalytic activity">
    <reaction evidence="16">
        <text>L-threonyl-[protein] + ATP = 3-O-(5'-adenylyl)-L-threonyl-[protein] + diphosphate</text>
        <dbReference type="Rhea" id="RHEA:54292"/>
        <dbReference type="Rhea" id="RHEA-COMP:11060"/>
        <dbReference type="Rhea" id="RHEA-COMP:13847"/>
        <dbReference type="ChEBI" id="CHEBI:30013"/>
        <dbReference type="ChEBI" id="CHEBI:30616"/>
        <dbReference type="ChEBI" id="CHEBI:33019"/>
        <dbReference type="ChEBI" id="CHEBI:138113"/>
        <dbReference type="EC" id="2.7.7.108"/>
    </reaction>
</comment>
<dbReference type="GeneID" id="118425663"/>
<evidence type="ECO:0000256" key="14">
    <source>
        <dbReference type="ARBA" id="ARBA00032602"/>
    </source>
</evidence>
<keyword evidence="5 23" id="KW-0812">Transmembrane</keyword>
<evidence type="ECO:0000256" key="17">
    <source>
        <dbReference type="ARBA" id="ARBA00048696"/>
    </source>
</evidence>
<evidence type="ECO:0000313" key="25">
    <source>
        <dbReference type="Proteomes" id="UP000001554"/>
    </source>
</evidence>
<evidence type="ECO:0000256" key="3">
    <source>
        <dbReference type="ARBA" id="ARBA00020306"/>
    </source>
</evidence>
<dbReference type="Gene3D" id="1.10.3290.10">
    <property type="entry name" value="Fido-like domain"/>
    <property type="match status" value="1"/>
</dbReference>
<feature type="binding site" evidence="19">
    <location>
        <begin position="390"/>
        <end position="397"/>
    </location>
    <ligand>
        <name>ATP</name>
        <dbReference type="ChEBI" id="CHEBI:30616"/>
    </ligand>
</feature>
<feature type="binding site" evidence="19">
    <location>
        <begin position="339"/>
        <end position="342"/>
    </location>
    <ligand>
        <name>ATP</name>
        <dbReference type="ChEBI" id="CHEBI:30616"/>
    </ligand>
</feature>
<keyword evidence="6" id="KW-0548">Nucleotidyltransferase</keyword>
<evidence type="ECO:0000256" key="2">
    <source>
        <dbReference type="ARBA" id="ARBA00009742"/>
    </source>
</evidence>
<dbReference type="PROSITE" id="PS50005">
    <property type="entry name" value="TPR"/>
    <property type="match status" value="2"/>
</dbReference>
<keyword evidence="12 23" id="KW-0472">Membrane</keyword>
<evidence type="ECO:0000256" key="1">
    <source>
        <dbReference type="ARBA" id="ARBA00004167"/>
    </source>
</evidence>
<comment type="subcellular location">
    <subcellularLocation>
        <location evidence="1">Membrane</location>
        <topology evidence="1">Single-pass membrane protein</topology>
    </subcellularLocation>
</comment>
<dbReference type="Pfam" id="PF02661">
    <property type="entry name" value="Fic"/>
    <property type="match status" value="1"/>
</dbReference>
<feature type="domain" description="Fido" evidence="24">
    <location>
        <begin position="308"/>
        <end position="443"/>
    </location>
</feature>
<organism evidence="25 26">
    <name type="scientific">Branchiostoma floridae</name>
    <name type="common">Florida lancelet</name>
    <name type="synonym">Amphioxus</name>
    <dbReference type="NCBI Taxonomy" id="7739"/>
    <lineage>
        <taxon>Eukaryota</taxon>
        <taxon>Metazoa</taxon>
        <taxon>Chordata</taxon>
        <taxon>Cephalochordata</taxon>
        <taxon>Leptocardii</taxon>
        <taxon>Amphioxiformes</taxon>
        <taxon>Branchiostomatidae</taxon>
        <taxon>Branchiostoma</taxon>
    </lineage>
</organism>
<evidence type="ECO:0000256" key="4">
    <source>
        <dbReference type="ARBA" id="ARBA00022679"/>
    </source>
</evidence>
<evidence type="ECO:0000256" key="6">
    <source>
        <dbReference type="ARBA" id="ARBA00022695"/>
    </source>
</evidence>
<dbReference type="RefSeq" id="XP_035690543.1">
    <property type="nucleotide sequence ID" value="XM_035834650.1"/>
</dbReference>
<keyword evidence="7" id="KW-0677">Repeat</keyword>
<dbReference type="PROSITE" id="PS51459">
    <property type="entry name" value="FIDO"/>
    <property type="match status" value="1"/>
</dbReference>
<feature type="transmembrane region" description="Helical" evidence="23">
    <location>
        <begin position="38"/>
        <end position="64"/>
    </location>
</feature>
<evidence type="ECO:0000256" key="12">
    <source>
        <dbReference type="ARBA" id="ARBA00023136"/>
    </source>
</evidence>
<protein>
    <recommendedName>
        <fullName evidence="3">Protein adenylyltransferase FICD</fullName>
        <ecNumber evidence="15">2.7.7.108</ecNumber>
    </recommendedName>
    <alternativeName>
        <fullName evidence="13">AMPylator FICD</fullName>
    </alternativeName>
    <alternativeName>
        <fullName evidence="14">FIC domain-containing protein</fullName>
    </alternativeName>
</protein>
<dbReference type="Gene3D" id="1.25.40.10">
    <property type="entry name" value="Tetratricopeptide repeat domain"/>
    <property type="match status" value="1"/>
</dbReference>
<evidence type="ECO:0000256" key="21">
    <source>
        <dbReference type="PIRSR" id="PIRSR640198-4"/>
    </source>
</evidence>
<dbReference type="OMA" id="QLRCQLW"/>
<dbReference type="EC" id="2.7.7.108" evidence="15"/>
<evidence type="ECO:0000256" key="16">
    <source>
        <dbReference type="ARBA" id="ARBA00047939"/>
    </source>
</evidence>
<dbReference type="InterPro" id="IPR003812">
    <property type="entry name" value="Fido"/>
</dbReference>
<feature type="binding site" evidence="19">
    <location>
        <position position="430"/>
    </location>
    <ligand>
        <name>ATP</name>
        <dbReference type="ChEBI" id="CHEBI:30616"/>
    </ligand>
</feature>
<evidence type="ECO:0000256" key="18">
    <source>
        <dbReference type="PIRSR" id="PIRSR640198-1"/>
    </source>
</evidence>
<evidence type="ECO:0000256" key="23">
    <source>
        <dbReference type="SAM" id="Phobius"/>
    </source>
</evidence>
<proteinExistence type="inferred from homology"/>
<sequence>MAAEGKCGKKVKLVAKISALLQKNSNDRQPDDIMWSRLSIILIFLCGFVFAFFVTTIPGPHFLWLTFRRIPLAGSLNFGEEEGSSQPVMMPTGLDLPTEHGKARADYPLTLPAQLQSKSTQKTDTSGEVAASLHLAKEMRSHGKRDKATKLYLHALALEPHNVEVLTEYGEFLEEEHNYMEADHMYTKALTVHPGHTQALTNRLRTLPQVMEYERRYFTTIDKKRDLLIQVPLNSAALRRIKQESYYFYIYHTNAIEGNTLSLGQTRAILETRMAVGGKSIVEHNEVIGMDEAMKYLNNTLMDRIGAIRIEDIMEIHRRVLGHCSPLDAGHYRRTQVYVGRHIPPHPIEVENKMVEFNEWLNSEEALSLHPIQYAAIAHYKLVFIHPFVDGNGRTARLLMNLILMQAGFPPVTIKLEERHEYYEALVKANEGDVRPFVQFVAKCTERTLDEYLYAVEENPTKDWPHLSSLDDGKVIIIN</sequence>
<dbReference type="AlphaFoldDB" id="A0A9J7LXM3"/>
<dbReference type="KEGG" id="bfo:118425663"/>
<keyword evidence="4" id="KW-0808">Transferase</keyword>
<keyword evidence="8 19" id="KW-0547">Nucleotide-binding</keyword>
<reference evidence="26" key="2">
    <citation type="submission" date="2025-08" db="UniProtKB">
        <authorList>
            <consortium name="RefSeq"/>
        </authorList>
    </citation>
    <scope>IDENTIFICATION</scope>
    <source>
        <strain evidence="26">S238N-H82</strain>
        <tissue evidence="26">Testes</tissue>
    </source>
</reference>
<evidence type="ECO:0000256" key="22">
    <source>
        <dbReference type="PROSITE-ProRule" id="PRU00339"/>
    </source>
</evidence>
<dbReference type="PANTHER" id="PTHR13504">
    <property type="entry name" value="FIDO DOMAIN-CONTAINING PROTEIN DDB_G0283145"/>
    <property type="match status" value="1"/>
</dbReference>
<dbReference type="PANTHER" id="PTHR13504:SF34">
    <property type="entry name" value="PROTEIN ADENYLYLTRANSFERASE FICD"/>
    <property type="match status" value="1"/>
</dbReference>
<keyword evidence="11 23" id="KW-1133">Transmembrane helix</keyword>
<feature type="repeat" description="TPR" evidence="22">
    <location>
        <begin position="129"/>
        <end position="162"/>
    </location>
</feature>
<dbReference type="SUPFAM" id="SSF140931">
    <property type="entry name" value="Fic-like"/>
    <property type="match status" value="1"/>
</dbReference>
<dbReference type="GO" id="GO:0070733">
    <property type="term" value="F:AMPylase activity"/>
    <property type="evidence" value="ECO:0007669"/>
    <property type="project" value="UniProtKB-EC"/>
</dbReference>
<dbReference type="OrthoDB" id="439046at2759"/>
<dbReference type="InterPro" id="IPR040198">
    <property type="entry name" value="Fido_containing"/>
</dbReference>
<reference evidence="25" key="1">
    <citation type="journal article" date="2020" name="Nat. Ecol. Evol.">
        <title>Deeply conserved synteny resolves early events in vertebrate evolution.</title>
        <authorList>
            <person name="Simakov O."/>
            <person name="Marletaz F."/>
            <person name="Yue J.X."/>
            <person name="O'Connell B."/>
            <person name="Jenkins J."/>
            <person name="Brandt A."/>
            <person name="Calef R."/>
            <person name="Tung C.H."/>
            <person name="Huang T.K."/>
            <person name="Schmutz J."/>
            <person name="Satoh N."/>
            <person name="Yu J.K."/>
            <person name="Putnam N.H."/>
            <person name="Green R.E."/>
            <person name="Rokhsar D.S."/>
        </authorList>
    </citation>
    <scope>NUCLEOTIDE SEQUENCE [LARGE SCALE GENOMIC DNA]</scope>
    <source>
        <strain evidence="25">S238N-H82</strain>
    </source>
</reference>
<dbReference type="InterPro" id="IPR011990">
    <property type="entry name" value="TPR-like_helical_dom_sf"/>
</dbReference>
<evidence type="ECO:0000313" key="26">
    <source>
        <dbReference type="RefSeq" id="XP_035690543.1"/>
    </source>
</evidence>
<comment type="catalytic activity">
    <reaction evidence="17">
        <text>L-tyrosyl-[protein] + ATP = O-(5'-adenylyl)-L-tyrosyl-[protein] + diphosphate</text>
        <dbReference type="Rhea" id="RHEA:54288"/>
        <dbReference type="Rhea" id="RHEA-COMP:10136"/>
        <dbReference type="Rhea" id="RHEA-COMP:13846"/>
        <dbReference type="ChEBI" id="CHEBI:30616"/>
        <dbReference type="ChEBI" id="CHEBI:33019"/>
        <dbReference type="ChEBI" id="CHEBI:46858"/>
        <dbReference type="ChEBI" id="CHEBI:83624"/>
        <dbReference type="EC" id="2.7.7.108"/>
    </reaction>
</comment>
<evidence type="ECO:0000259" key="24">
    <source>
        <dbReference type="PROSITE" id="PS51459"/>
    </source>
</evidence>
<keyword evidence="9 22" id="KW-0802">TPR repeat</keyword>
<dbReference type="InterPro" id="IPR019734">
    <property type="entry name" value="TPR_rpt"/>
</dbReference>
<feature type="glycosylation site" description="N-linked (GlcNAc...) asparagine" evidence="21">
    <location>
        <position position="298"/>
    </location>
</feature>
<dbReference type="InterPro" id="IPR036597">
    <property type="entry name" value="Fido-like_dom_sf"/>
</dbReference>
<evidence type="ECO:0000256" key="8">
    <source>
        <dbReference type="ARBA" id="ARBA00022741"/>
    </source>
</evidence>
<feature type="active site" evidence="18">
    <location>
        <position position="386"/>
    </location>
</feature>
<feature type="site" description="Important for autoinhibition of adenylyltransferase activity" evidence="20">
    <location>
        <position position="257"/>
    </location>
</feature>
<name>A0A9J7LXM3_BRAFL</name>
<dbReference type="SUPFAM" id="SSF48452">
    <property type="entry name" value="TPR-like"/>
    <property type="match status" value="1"/>
</dbReference>
<feature type="binding site" evidence="19">
    <location>
        <begin position="422"/>
        <end position="423"/>
    </location>
    <ligand>
        <name>ATP</name>
        <dbReference type="ChEBI" id="CHEBI:30616"/>
    </ligand>
</feature>
<evidence type="ECO:0000256" key="10">
    <source>
        <dbReference type="ARBA" id="ARBA00022840"/>
    </source>
</evidence>
<dbReference type="GO" id="GO:0005524">
    <property type="term" value="F:ATP binding"/>
    <property type="evidence" value="ECO:0007669"/>
    <property type="project" value="UniProtKB-KW"/>
</dbReference>
<accession>A0A9J7LXM3</accession>
<evidence type="ECO:0000256" key="11">
    <source>
        <dbReference type="ARBA" id="ARBA00022989"/>
    </source>
</evidence>
<gene>
    <name evidence="26" type="primary">LOC118425663</name>
</gene>
<dbReference type="Pfam" id="PF13431">
    <property type="entry name" value="TPR_17"/>
    <property type="match status" value="1"/>
</dbReference>
<feature type="repeat" description="TPR" evidence="22">
    <location>
        <begin position="163"/>
        <end position="196"/>
    </location>
</feature>
<dbReference type="GO" id="GO:0016020">
    <property type="term" value="C:membrane"/>
    <property type="evidence" value="ECO:0007669"/>
    <property type="project" value="UniProtKB-SubCell"/>
</dbReference>
<keyword evidence="25" id="KW-1185">Reference proteome</keyword>
<dbReference type="Proteomes" id="UP000001554">
    <property type="component" value="Chromosome 11"/>
</dbReference>
<evidence type="ECO:0000256" key="13">
    <source>
        <dbReference type="ARBA" id="ARBA00032415"/>
    </source>
</evidence>
<comment type="similarity">
    <text evidence="2">Belongs to the fic family.</text>
</comment>
<evidence type="ECO:0000256" key="15">
    <source>
        <dbReference type="ARBA" id="ARBA00034531"/>
    </source>
</evidence>
<evidence type="ECO:0000256" key="19">
    <source>
        <dbReference type="PIRSR" id="PIRSR640198-2"/>
    </source>
</evidence>
<evidence type="ECO:0000256" key="20">
    <source>
        <dbReference type="PIRSR" id="PIRSR640198-3"/>
    </source>
</evidence>
<evidence type="ECO:0000256" key="5">
    <source>
        <dbReference type="ARBA" id="ARBA00022692"/>
    </source>
</evidence>
<keyword evidence="10 19" id="KW-0067">ATP-binding</keyword>